<dbReference type="SMART" id="SM00184">
    <property type="entry name" value="RING"/>
    <property type="match status" value="1"/>
</dbReference>
<keyword evidence="4" id="KW-0472">Membrane</keyword>
<sequence>MFTLLICRLLCLEVIALLMFVSYIIIQKYIGATFNTSDVAFITSVLVVCLIILCITVYFCATSSSMCEIHTCIRKQEHTVSRDDISRKLLPIQTKYAEFECPICLTTVQSPVAQLSCKHNYHERCIREWFSTSRDFRCPECRRVCKNQSKKTYTFTSFINRKQGDDIYFHAPSENI</sequence>
<dbReference type="InterPro" id="IPR001841">
    <property type="entry name" value="Znf_RING"/>
</dbReference>
<dbReference type="SUPFAM" id="SSF57850">
    <property type="entry name" value="RING/U-box"/>
    <property type="match status" value="1"/>
</dbReference>
<evidence type="ECO:0000256" key="1">
    <source>
        <dbReference type="ARBA" id="ARBA00022771"/>
    </source>
</evidence>
<reference evidence="7" key="2">
    <citation type="submission" date="2025-08" db="UniProtKB">
        <authorList>
            <consortium name="RefSeq"/>
        </authorList>
    </citation>
    <scope>IDENTIFICATION</scope>
    <source>
        <tissue evidence="7">Whole sample</tissue>
    </source>
</reference>
<evidence type="ECO:0000256" key="3">
    <source>
        <dbReference type="PROSITE-ProRule" id="PRU00175"/>
    </source>
</evidence>
<protein>
    <submittedName>
        <fullName evidence="7">Receptor homology region, transmembrane domain- and RING domain-containing protein 3-like</fullName>
    </submittedName>
</protein>
<dbReference type="KEGG" id="cvn:111118093"/>
<dbReference type="Proteomes" id="UP000694844">
    <property type="component" value="Chromosome 1"/>
</dbReference>
<proteinExistence type="predicted"/>
<feature type="transmembrane region" description="Helical" evidence="4">
    <location>
        <begin position="38"/>
        <end position="59"/>
    </location>
</feature>
<dbReference type="PROSITE" id="PS50089">
    <property type="entry name" value="ZF_RING_2"/>
    <property type="match status" value="1"/>
</dbReference>
<dbReference type="GeneID" id="111118093"/>
<keyword evidence="4" id="KW-1133">Transmembrane helix</keyword>
<keyword evidence="1 3" id="KW-0479">Metal-binding</keyword>
<dbReference type="Gene3D" id="3.30.40.10">
    <property type="entry name" value="Zinc/RING finger domain, C3HC4 (zinc finger)"/>
    <property type="match status" value="1"/>
</dbReference>
<organism evidence="6 7">
    <name type="scientific">Crassostrea virginica</name>
    <name type="common">Eastern oyster</name>
    <dbReference type="NCBI Taxonomy" id="6565"/>
    <lineage>
        <taxon>Eukaryota</taxon>
        <taxon>Metazoa</taxon>
        <taxon>Spiralia</taxon>
        <taxon>Lophotrochozoa</taxon>
        <taxon>Mollusca</taxon>
        <taxon>Bivalvia</taxon>
        <taxon>Autobranchia</taxon>
        <taxon>Pteriomorphia</taxon>
        <taxon>Ostreida</taxon>
        <taxon>Ostreoidea</taxon>
        <taxon>Ostreidae</taxon>
        <taxon>Crassostrea</taxon>
    </lineage>
</organism>
<keyword evidence="2" id="KW-0862">Zinc</keyword>
<evidence type="ECO:0000313" key="7">
    <source>
        <dbReference type="RefSeq" id="XP_022313105.1"/>
    </source>
</evidence>
<dbReference type="Pfam" id="PF13639">
    <property type="entry name" value="zf-RING_2"/>
    <property type="match status" value="1"/>
</dbReference>
<evidence type="ECO:0000256" key="4">
    <source>
        <dbReference type="SAM" id="Phobius"/>
    </source>
</evidence>
<dbReference type="OrthoDB" id="8062037at2759"/>
<dbReference type="InterPro" id="IPR013083">
    <property type="entry name" value="Znf_RING/FYVE/PHD"/>
</dbReference>
<evidence type="ECO:0000313" key="6">
    <source>
        <dbReference type="Proteomes" id="UP000694844"/>
    </source>
</evidence>
<keyword evidence="4" id="KW-0812">Transmembrane</keyword>
<accession>A0A8B8CBQ7</accession>
<dbReference type="GO" id="GO:0008270">
    <property type="term" value="F:zinc ion binding"/>
    <property type="evidence" value="ECO:0007669"/>
    <property type="project" value="UniProtKB-KW"/>
</dbReference>
<dbReference type="AlphaFoldDB" id="A0A8B8CBQ7"/>
<evidence type="ECO:0000259" key="5">
    <source>
        <dbReference type="PROSITE" id="PS50089"/>
    </source>
</evidence>
<gene>
    <name evidence="7" type="primary">LOC111118093</name>
</gene>
<feature type="transmembrane region" description="Helical" evidence="4">
    <location>
        <begin position="6"/>
        <end position="26"/>
    </location>
</feature>
<reference evidence="6" key="1">
    <citation type="submission" date="2024-06" db="UniProtKB">
        <authorList>
            <consortium name="RefSeq"/>
        </authorList>
    </citation>
    <scope>NUCLEOTIDE SEQUENCE [LARGE SCALE GENOMIC DNA]</scope>
</reference>
<name>A0A8B8CBQ7_CRAVI</name>
<feature type="domain" description="RING-type" evidence="5">
    <location>
        <begin position="101"/>
        <end position="142"/>
    </location>
</feature>
<dbReference type="RefSeq" id="XP_022313105.1">
    <property type="nucleotide sequence ID" value="XM_022457397.1"/>
</dbReference>
<keyword evidence="1 3" id="KW-0863">Zinc-finger</keyword>
<keyword evidence="6" id="KW-1185">Reference proteome</keyword>
<evidence type="ECO:0000256" key="2">
    <source>
        <dbReference type="ARBA" id="ARBA00022833"/>
    </source>
</evidence>